<proteinExistence type="predicted"/>
<sequence>MCCHGGIMTSARILVVDDQPNIVDMLATVLTFHGFAVDTAATAAQAVEKATERDPDLVLLDVMLPDGDGVDVCRRLRAGGSGAGVVFLTARDARDDLVQGLAYGGDDWITKPFDVEVLLARVRAVLRRTGGNTPTSRLLRYADVELDQDTLDVRRAGVQLQLSPTELKLLRYFLQNPGRVLSRGQILAAVWEYETGAGSNVVDTYIGYLRRKLDRSGPPLIVTHRGFGYALRSSLL</sequence>
<feature type="domain" description="OmpR/PhoB-type" evidence="9">
    <location>
        <begin position="136"/>
        <end position="233"/>
    </location>
</feature>
<dbReference type="Pfam" id="PF00072">
    <property type="entry name" value="Response_reg"/>
    <property type="match status" value="1"/>
</dbReference>
<dbReference type="PANTHER" id="PTHR48111:SF28">
    <property type="entry name" value="TRANSCRIPTIONAL REGULATORY PROTEIN TCRX-RELATED"/>
    <property type="match status" value="1"/>
</dbReference>
<dbReference type="GO" id="GO:0005829">
    <property type="term" value="C:cytosol"/>
    <property type="evidence" value="ECO:0007669"/>
    <property type="project" value="TreeGrafter"/>
</dbReference>
<dbReference type="CDD" id="cd00383">
    <property type="entry name" value="trans_reg_C"/>
    <property type="match status" value="1"/>
</dbReference>
<evidence type="ECO:0000256" key="4">
    <source>
        <dbReference type="ARBA" id="ARBA00023125"/>
    </source>
</evidence>
<dbReference type="FunFam" id="3.40.50.2300:FF:000001">
    <property type="entry name" value="DNA-binding response regulator PhoB"/>
    <property type="match status" value="1"/>
</dbReference>
<evidence type="ECO:0000313" key="11">
    <source>
        <dbReference type="Proteomes" id="UP000680865"/>
    </source>
</evidence>
<dbReference type="Proteomes" id="UP000680865">
    <property type="component" value="Unassembled WGS sequence"/>
</dbReference>
<dbReference type="Gene3D" id="3.40.50.2300">
    <property type="match status" value="1"/>
</dbReference>
<dbReference type="Gene3D" id="1.10.10.10">
    <property type="entry name" value="Winged helix-like DNA-binding domain superfamily/Winged helix DNA-binding domain"/>
    <property type="match status" value="1"/>
</dbReference>
<dbReference type="AlphaFoldDB" id="A0A919SK67"/>
<keyword evidence="4 7" id="KW-0238">DNA-binding</keyword>
<dbReference type="SUPFAM" id="SSF52172">
    <property type="entry name" value="CheY-like"/>
    <property type="match status" value="1"/>
</dbReference>
<dbReference type="Pfam" id="PF00486">
    <property type="entry name" value="Trans_reg_C"/>
    <property type="match status" value="1"/>
</dbReference>
<dbReference type="GO" id="GO:0006355">
    <property type="term" value="P:regulation of DNA-templated transcription"/>
    <property type="evidence" value="ECO:0007669"/>
    <property type="project" value="InterPro"/>
</dbReference>
<keyword evidence="11" id="KW-1185">Reference proteome</keyword>
<dbReference type="GO" id="GO:0000976">
    <property type="term" value="F:transcription cis-regulatory region binding"/>
    <property type="evidence" value="ECO:0007669"/>
    <property type="project" value="TreeGrafter"/>
</dbReference>
<dbReference type="PROSITE" id="PS51755">
    <property type="entry name" value="OMPR_PHOB"/>
    <property type="match status" value="1"/>
</dbReference>
<evidence type="ECO:0000256" key="7">
    <source>
        <dbReference type="PROSITE-ProRule" id="PRU01091"/>
    </source>
</evidence>
<gene>
    <name evidence="10" type="ORF">Aco04nite_37860</name>
</gene>
<feature type="domain" description="Response regulatory" evidence="8">
    <location>
        <begin position="12"/>
        <end position="126"/>
    </location>
</feature>
<evidence type="ECO:0000256" key="2">
    <source>
        <dbReference type="ARBA" id="ARBA00023012"/>
    </source>
</evidence>
<dbReference type="InterPro" id="IPR016032">
    <property type="entry name" value="Sig_transdc_resp-reg_C-effctor"/>
</dbReference>
<name>A0A919SK67_9ACTN</name>
<keyword evidence="1 6" id="KW-0597">Phosphoprotein</keyword>
<dbReference type="GO" id="GO:0000156">
    <property type="term" value="F:phosphorelay response regulator activity"/>
    <property type="evidence" value="ECO:0007669"/>
    <property type="project" value="TreeGrafter"/>
</dbReference>
<protein>
    <submittedName>
        <fullName evidence="10">DNA-binding response regulator</fullName>
    </submittedName>
</protein>
<keyword evidence="3" id="KW-0805">Transcription regulation</keyword>
<dbReference type="InterPro" id="IPR001789">
    <property type="entry name" value="Sig_transdc_resp-reg_receiver"/>
</dbReference>
<feature type="modified residue" description="4-aspartylphosphate" evidence="6">
    <location>
        <position position="61"/>
    </location>
</feature>
<dbReference type="SMART" id="SM00862">
    <property type="entry name" value="Trans_reg_C"/>
    <property type="match status" value="1"/>
</dbReference>
<reference evidence="10" key="1">
    <citation type="submission" date="2021-03" db="EMBL/GenBank/DDBJ databases">
        <title>Whole genome shotgun sequence of Actinoplanes consettensis NBRC 14913.</title>
        <authorList>
            <person name="Komaki H."/>
            <person name="Tamura T."/>
        </authorList>
    </citation>
    <scope>NUCLEOTIDE SEQUENCE</scope>
    <source>
        <strain evidence="10">NBRC 14913</strain>
    </source>
</reference>
<evidence type="ECO:0000256" key="1">
    <source>
        <dbReference type="ARBA" id="ARBA00022553"/>
    </source>
</evidence>
<evidence type="ECO:0000256" key="5">
    <source>
        <dbReference type="ARBA" id="ARBA00023163"/>
    </source>
</evidence>
<organism evidence="10 11">
    <name type="scientific">Winogradskya consettensis</name>
    <dbReference type="NCBI Taxonomy" id="113560"/>
    <lineage>
        <taxon>Bacteria</taxon>
        <taxon>Bacillati</taxon>
        <taxon>Actinomycetota</taxon>
        <taxon>Actinomycetes</taxon>
        <taxon>Micromonosporales</taxon>
        <taxon>Micromonosporaceae</taxon>
        <taxon>Winogradskya</taxon>
    </lineage>
</organism>
<evidence type="ECO:0000313" key="10">
    <source>
        <dbReference type="EMBL" id="GIM73927.1"/>
    </source>
</evidence>
<dbReference type="InterPro" id="IPR011006">
    <property type="entry name" value="CheY-like_superfamily"/>
</dbReference>
<dbReference type="InterPro" id="IPR001867">
    <property type="entry name" value="OmpR/PhoB-type_DNA-bd"/>
</dbReference>
<dbReference type="EMBL" id="BOQP01000017">
    <property type="protein sequence ID" value="GIM73927.1"/>
    <property type="molecule type" value="Genomic_DNA"/>
</dbReference>
<dbReference type="InterPro" id="IPR036388">
    <property type="entry name" value="WH-like_DNA-bd_sf"/>
</dbReference>
<keyword evidence="2" id="KW-0902">Two-component regulatory system</keyword>
<dbReference type="InterPro" id="IPR039420">
    <property type="entry name" value="WalR-like"/>
</dbReference>
<dbReference type="GO" id="GO:0032993">
    <property type="term" value="C:protein-DNA complex"/>
    <property type="evidence" value="ECO:0007669"/>
    <property type="project" value="TreeGrafter"/>
</dbReference>
<keyword evidence="5" id="KW-0804">Transcription</keyword>
<dbReference type="PROSITE" id="PS50110">
    <property type="entry name" value="RESPONSE_REGULATORY"/>
    <property type="match status" value="1"/>
</dbReference>
<dbReference type="SUPFAM" id="SSF46894">
    <property type="entry name" value="C-terminal effector domain of the bipartite response regulators"/>
    <property type="match status" value="1"/>
</dbReference>
<accession>A0A919SK67</accession>
<comment type="caution">
    <text evidence="10">The sequence shown here is derived from an EMBL/GenBank/DDBJ whole genome shotgun (WGS) entry which is preliminary data.</text>
</comment>
<evidence type="ECO:0000259" key="8">
    <source>
        <dbReference type="PROSITE" id="PS50110"/>
    </source>
</evidence>
<feature type="DNA-binding region" description="OmpR/PhoB-type" evidence="7">
    <location>
        <begin position="136"/>
        <end position="233"/>
    </location>
</feature>
<evidence type="ECO:0000256" key="6">
    <source>
        <dbReference type="PROSITE-ProRule" id="PRU00169"/>
    </source>
</evidence>
<dbReference type="PANTHER" id="PTHR48111">
    <property type="entry name" value="REGULATOR OF RPOS"/>
    <property type="match status" value="1"/>
</dbReference>
<dbReference type="Gene3D" id="6.10.250.690">
    <property type="match status" value="1"/>
</dbReference>
<evidence type="ECO:0000259" key="9">
    <source>
        <dbReference type="PROSITE" id="PS51755"/>
    </source>
</evidence>
<evidence type="ECO:0000256" key="3">
    <source>
        <dbReference type="ARBA" id="ARBA00023015"/>
    </source>
</evidence>
<dbReference type="SMART" id="SM00448">
    <property type="entry name" value="REC"/>
    <property type="match status" value="1"/>
</dbReference>